<dbReference type="GO" id="GO:0003700">
    <property type="term" value="F:DNA-binding transcription factor activity"/>
    <property type="evidence" value="ECO:0007669"/>
    <property type="project" value="InterPro"/>
</dbReference>
<dbReference type="PANTHER" id="PTHR31499">
    <property type="entry name" value="MYB FAMILY TRANSCRIPTION FACTOR PHL11"/>
    <property type="match status" value="1"/>
</dbReference>
<dbReference type="SUPFAM" id="SSF46689">
    <property type="entry name" value="Homeodomain-like"/>
    <property type="match status" value="1"/>
</dbReference>
<dbReference type="InterPro" id="IPR006447">
    <property type="entry name" value="Myb_dom_plants"/>
</dbReference>
<organism evidence="5 6">
    <name type="scientific">Clitoria ternatea</name>
    <name type="common">Butterfly pea</name>
    <dbReference type="NCBI Taxonomy" id="43366"/>
    <lineage>
        <taxon>Eukaryota</taxon>
        <taxon>Viridiplantae</taxon>
        <taxon>Streptophyta</taxon>
        <taxon>Embryophyta</taxon>
        <taxon>Tracheophyta</taxon>
        <taxon>Spermatophyta</taxon>
        <taxon>Magnoliopsida</taxon>
        <taxon>eudicotyledons</taxon>
        <taxon>Gunneridae</taxon>
        <taxon>Pentapetalae</taxon>
        <taxon>rosids</taxon>
        <taxon>fabids</taxon>
        <taxon>Fabales</taxon>
        <taxon>Fabaceae</taxon>
        <taxon>Papilionoideae</taxon>
        <taxon>50 kb inversion clade</taxon>
        <taxon>NPAAA clade</taxon>
        <taxon>indigoferoid/millettioid clade</taxon>
        <taxon>Phaseoleae</taxon>
        <taxon>Clitoria</taxon>
    </lineage>
</organism>
<evidence type="ECO:0000256" key="2">
    <source>
        <dbReference type="ARBA" id="ARBA00023015"/>
    </source>
</evidence>
<evidence type="ECO:0000313" key="5">
    <source>
        <dbReference type="EMBL" id="KAK7285502.1"/>
    </source>
</evidence>
<accession>A0AAN9ISM3</accession>
<evidence type="ECO:0000256" key="1">
    <source>
        <dbReference type="ARBA" id="ARBA00004123"/>
    </source>
</evidence>
<dbReference type="NCBIfam" id="TIGR01557">
    <property type="entry name" value="myb_SHAQKYF"/>
    <property type="match status" value="1"/>
</dbReference>
<reference evidence="5 6" key="1">
    <citation type="submission" date="2024-01" db="EMBL/GenBank/DDBJ databases">
        <title>The genomes of 5 underutilized Papilionoideae crops provide insights into root nodulation and disease resistance.</title>
        <authorList>
            <person name="Yuan L."/>
        </authorList>
    </citation>
    <scope>NUCLEOTIDE SEQUENCE [LARGE SCALE GENOMIC DNA]</scope>
    <source>
        <strain evidence="5">LY-2023</strain>
        <tissue evidence="5">Leaf</tissue>
    </source>
</reference>
<dbReference type="GO" id="GO:0005634">
    <property type="term" value="C:nucleus"/>
    <property type="evidence" value="ECO:0007669"/>
    <property type="project" value="UniProtKB-SubCell"/>
</dbReference>
<comment type="caution">
    <text evidence="5">The sequence shown here is derived from an EMBL/GenBank/DDBJ whole genome shotgun (WGS) entry which is preliminary data.</text>
</comment>
<comment type="subcellular location">
    <subcellularLocation>
        <location evidence="1">Nucleus</location>
    </subcellularLocation>
</comment>
<evidence type="ECO:0000256" key="4">
    <source>
        <dbReference type="ARBA" id="ARBA00023242"/>
    </source>
</evidence>
<evidence type="ECO:0000256" key="3">
    <source>
        <dbReference type="ARBA" id="ARBA00023163"/>
    </source>
</evidence>
<proteinExistence type="predicted"/>
<dbReference type="Gene3D" id="1.10.10.60">
    <property type="entry name" value="Homeodomain-like"/>
    <property type="match status" value="1"/>
</dbReference>
<sequence length="353" mass="39928">MYQDGSHMYGTRCESYMGISILAKVVESEQLSFEPTESQPCNIITTPLHQTSQGFCGSHVGYQAQEHEQHHVEVPTWCFEFPNTTTTTIHSSTQICRASGDNFTRIGTKQDLPSSQFTSSLYPVAESFLSSSAESQSSSEKYSNFPSYSEKYSNFQPDSYDHFSQEDDRLLRDDAATNERPLEISFQTNQLASCIKPEKQAPQRLCGGACVNSSNFAFRSSKRRIRWTKDLHEPFMTIVNTLGGPEKAKPKAILEMMKSDLLSISHIKSHLQKCRTTIHMHKALQERTERGNKTDGDVTDLQVKIISPIATRGPEEYLPTARAEQAAESNVRLLEGKKQITRDRRKPFKENLK</sequence>
<keyword evidence="4" id="KW-0539">Nucleus</keyword>
<dbReference type="InterPro" id="IPR009057">
    <property type="entry name" value="Homeodomain-like_sf"/>
</dbReference>
<gene>
    <name evidence="5" type="ORF">RJT34_20275</name>
</gene>
<dbReference type="InterPro" id="IPR046955">
    <property type="entry name" value="PHR1-like"/>
</dbReference>
<name>A0AAN9ISM3_CLITE</name>
<dbReference type="EMBL" id="JAYKXN010000005">
    <property type="protein sequence ID" value="KAK7285502.1"/>
    <property type="molecule type" value="Genomic_DNA"/>
</dbReference>
<keyword evidence="6" id="KW-1185">Reference proteome</keyword>
<dbReference type="AlphaFoldDB" id="A0AAN9ISM3"/>
<dbReference type="GO" id="GO:0003677">
    <property type="term" value="F:DNA binding"/>
    <property type="evidence" value="ECO:0007669"/>
    <property type="project" value="InterPro"/>
</dbReference>
<keyword evidence="2" id="KW-0805">Transcription regulation</keyword>
<evidence type="ECO:0000313" key="6">
    <source>
        <dbReference type="Proteomes" id="UP001359559"/>
    </source>
</evidence>
<protein>
    <submittedName>
        <fullName evidence="5">Uncharacterized protein</fullName>
    </submittedName>
</protein>
<dbReference type="PANTHER" id="PTHR31499:SF48">
    <property type="entry name" value="MYB-LIKE TRANSCRIPTION FACTOR FAMILY PROTEIN"/>
    <property type="match status" value="1"/>
</dbReference>
<dbReference type="Proteomes" id="UP001359559">
    <property type="component" value="Unassembled WGS sequence"/>
</dbReference>
<keyword evidence="3" id="KW-0804">Transcription</keyword>